<dbReference type="Pfam" id="PF23310">
    <property type="entry name" value="TPR_27"/>
    <property type="match status" value="1"/>
</dbReference>
<organism evidence="2 3">
    <name type="scientific">Lactuca saligna</name>
    <name type="common">Willowleaf lettuce</name>
    <dbReference type="NCBI Taxonomy" id="75948"/>
    <lineage>
        <taxon>Eukaryota</taxon>
        <taxon>Viridiplantae</taxon>
        <taxon>Streptophyta</taxon>
        <taxon>Embryophyta</taxon>
        <taxon>Tracheophyta</taxon>
        <taxon>Spermatophyta</taxon>
        <taxon>Magnoliopsida</taxon>
        <taxon>eudicotyledons</taxon>
        <taxon>Gunneridae</taxon>
        <taxon>Pentapetalae</taxon>
        <taxon>asterids</taxon>
        <taxon>campanulids</taxon>
        <taxon>Asterales</taxon>
        <taxon>Asteraceae</taxon>
        <taxon>Cichorioideae</taxon>
        <taxon>Cichorieae</taxon>
        <taxon>Lactucinae</taxon>
        <taxon>Lactuca</taxon>
    </lineage>
</organism>
<name>A0AA35ZTM6_LACSI</name>
<protein>
    <recommendedName>
        <fullName evidence="1">At2g35280-like TPR domain-containing protein</fullName>
    </recommendedName>
</protein>
<accession>A0AA35ZTM6</accession>
<dbReference type="InterPro" id="IPR057136">
    <property type="entry name" value="At2g35280_TPR_dom"/>
</dbReference>
<evidence type="ECO:0000259" key="1">
    <source>
        <dbReference type="Pfam" id="PF23310"/>
    </source>
</evidence>
<sequence>MELGGLRFRGWSDQKHAVVNKYIEMRNPNILFRNGLMKLFFLEVKHEGKTMLEEASALGHLDSSFFLGMMLTVEGRHKKQEALDMLNNAYRIAKGFVGSLV</sequence>
<dbReference type="Proteomes" id="UP001177003">
    <property type="component" value="Chromosome 8"/>
</dbReference>
<dbReference type="EMBL" id="OX465084">
    <property type="protein sequence ID" value="CAI9298685.1"/>
    <property type="molecule type" value="Genomic_DNA"/>
</dbReference>
<dbReference type="AlphaFoldDB" id="A0AA35ZTM6"/>
<evidence type="ECO:0000313" key="2">
    <source>
        <dbReference type="EMBL" id="CAI9298685.1"/>
    </source>
</evidence>
<feature type="domain" description="At2g35280-like TPR" evidence="1">
    <location>
        <begin position="14"/>
        <end position="89"/>
    </location>
</feature>
<keyword evidence="3" id="KW-1185">Reference proteome</keyword>
<evidence type="ECO:0000313" key="3">
    <source>
        <dbReference type="Proteomes" id="UP001177003"/>
    </source>
</evidence>
<gene>
    <name evidence="2" type="ORF">LSALG_LOCUS37433</name>
</gene>
<reference evidence="2" key="1">
    <citation type="submission" date="2023-04" db="EMBL/GenBank/DDBJ databases">
        <authorList>
            <person name="Vijverberg K."/>
            <person name="Xiong W."/>
            <person name="Schranz E."/>
        </authorList>
    </citation>
    <scope>NUCLEOTIDE SEQUENCE</scope>
</reference>
<proteinExistence type="predicted"/>